<dbReference type="GO" id="GO:0009636">
    <property type="term" value="P:response to toxic substance"/>
    <property type="evidence" value="ECO:0007669"/>
    <property type="project" value="TreeGrafter"/>
</dbReference>
<dbReference type="PANTHER" id="PTHR10363:SF2">
    <property type="entry name" value="BLEOMYCIN HYDROLASE"/>
    <property type="match status" value="1"/>
</dbReference>
<evidence type="ECO:0000256" key="4">
    <source>
        <dbReference type="ARBA" id="ARBA00022807"/>
    </source>
</evidence>
<dbReference type="GO" id="GO:0005737">
    <property type="term" value="C:cytoplasm"/>
    <property type="evidence" value="ECO:0007669"/>
    <property type="project" value="UniProtKB-SubCell"/>
</dbReference>
<dbReference type="Proteomes" id="UP000011912">
    <property type="component" value="Unassembled WGS sequence"/>
</dbReference>
<feature type="active site" evidence="6">
    <location>
        <position position="77"/>
    </location>
</feature>
<keyword evidence="4 5" id="KW-0788">Thiol protease</keyword>
<dbReference type="Gene3D" id="3.90.70.10">
    <property type="entry name" value="Cysteine proteinases"/>
    <property type="match status" value="1"/>
</dbReference>
<dbReference type="InterPro" id="IPR000169">
    <property type="entry name" value="Pept_cys_AS"/>
</dbReference>
<comment type="caution">
    <text evidence="7">The sequence shown here is derived from an EMBL/GenBank/DDBJ whole genome shotgun (WGS) entry which is preliminary data.</text>
</comment>
<dbReference type="AlphaFoldDB" id="M5J5Z3"/>
<keyword evidence="3 5" id="KW-0378">Hydrolase</keyword>
<keyword evidence="5" id="KW-0031">Aminopeptidase</keyword>
<name>M5J5Z3_9LACO</name>
<evidence type="ECO:0000256" key="6">
    <source>
        <dbReference type="PIRSR" id="PIRSR005700-1"/>
    </source>
</evidence>
<gene>
    <name evidence="7" type="ORF">D271_05155</name>
</gene>
<dbReference type="GO" id="GO:0070005">
    <property type="term" value="F:cysteine-type aminopeptidase activity"/>
    <property type="evidence" value="ECO:0007669"/>
    <property type="project" value="InterPro"/>
</dbReference>
<organism evidence="7 8">
    <name type="scientific">Ligilactobacillus saerimneri 30a</name>
    <dbReference type="NCBI Taxonomy" id="1227363"/>
    <lineage>
        <taxon>Bacteria</taxon>
        <taxon>Bacillati</taxon>
        <taxon>Bacillota</taxon>
        <taxon>Bacilli</taxon>
        <taxon>Lactobacillales</taxon>
        <taxon>Lactobacillaceae</taxon>
        <taxon>Ligilactobacillus</taxon>
    </lineage>
</organism>
<dbReference type="SUPFAM" id="SSF54001">
    <property type="entry name" value="Cysteine proteinases"/>
    <property type="match status" value="1"/>
</dbReference>
<keyword evidence="8" id="KW-1185">Reference proteome</keyword>
<comment type="subcellular location">
    <subcellularLocation>
        <location evidence="1">Cytoplasm</location>
    </subcellularLocation>
</comment>
<accession>M5J5Z3</accession>
<dbReference type="InterPro" id="IPR004134">
    <property type="entry name" value="Peptidase_C1B"/>
</dbReference>
<feature type="active site" evidence="6">
    <location>
        <position position="369"/>
    </location>
</feature>
<evidence type="ECO:0000313" key="8">
    <source>
        <dbReference type="Proteomes" id="UP000011912"/>
    </source>
</evidence>
<keyword evidence="2 5" id="KW-0645">Protease</keyword>
<dbReference type="STRING" id="1227363.D271_05155"/>
<sequence length="445" mass="50464">MENESMPVSAQITAADLARYEQELAAYPGAEPLARAVQNTGVVEASKNFAAKQHLDHVFSVEVKTGKVTNQKQSGRCWLFATLNTLRHQLVQELNLKDFEFSQNYNAFYDRLEKANAFYERIIATADRPLNDRLVQWNLSWNDSDGGQWSNAVALIEKYGLVPKSAMEETFTSSNTAGLNTTLQWKLRRDAMFLRRMIAAGQTPAAVAEQKQAFLSEVYRMLVFAFGKPVEKFDFEYRDKDNNYHIVRNLTPQEFYAKYIKVDFNDYVCLTDAPDHELGKVYSLPSQDYIAGGRTNQFVIVDTAALKQATIAQLQAGETAWFGCDVGADSDRKAGILDPDFFKQDELFGVDLSFSKQDRLASGQGEVSHAMTMTGVDLVEDQPTKWKVENSWGDKPGQAGYFIMTDKWFDNYMYEVIINKKYLTSAQKELLHQEPIPLAPWDSLK</sequence>
<dbReference type="CDD" id="cd00585">
    <property type="entry name" value="Peptidase_C1B"/>
    <property type="match status" value="1"/>
</dbReference>
<dbReference type="PANTHER" id="PTHR10363">
    <property type="entry name" value="BLEOMYCIN HYDROLASE"/>
    <property type="match status" value="1"/>
</dbReference>
<reference evidence="7 8" key="1">
    <citation type="journal article" date="2013" name="Genome Announc.">
        <title>Genome Sequence of Lactobacillus saerimneri 30a (Formerly Lactobacillus sp. Strain 30a), a Reference Lactic Acid Bacterium Strain Producing Biogenic Amines.</title>
        <authorList>
            <person name="Romano A."/>
            <person name="Trip H."/>
            <person name="Campbell-Sills H."/>
            <person name="Bouchez O."/>
            <person name="Sherman D."/>
            <person name="Lolkema J.S."/>
            <person name="Lucas P.M."/>
        </authorList>
    </citation>
    <scope>NUCLEOTIDE SEQUENCE [LARGE SCALE GENOMIC DNA]</scope>
    <source>
        <strain evidence="7 8">30a</strain>
    </source>
</reference>
<dbReference type="PATRIC" id="fig|1227363.6.peg.1009"/>
<dbReference type="GO" id="GO:0006508">
    <property type="term" value="P:proteolysis"/>
    <property type="evidence" value="ECO:0007669"/>
    <property type="project" value="UniProtKB-KW"/>
</dbReference>
<evidence type="ECO:0000256" key="3">
    <source>
        <dbReference type="ARBA" id="ARBA00022801"/>
    </source>
</evidence>
<protein>
    <recommendedName>
        <fullName evidence="5">Aminopeptidase</fullName>
    </recommendedName>
</protein>
<dbReference type="RefSeq" id="WP_009553936.1">
    <property type="nucleotide sequence ID" value="NZ_ANAG01000014.1"/>
</dbReference>
<evidence type="ECO:0000313" key="7">
    <source>
        <dbReference type="EMBL" id="EKW98900.1"/>
    </source>
</evidence>
<evidence type="ECO:0000256" key="2">
    <source>
        <dbReference type="ARBA" id="ARBA00022670"/>
    </source>
</evidence>
<dbReference type="PROSITE" id="PS00139">
    <property type="entry name" value="THIOL_PROTEASE_CYS"/>
    <property type="match status" value="1"/>
</dbReference>
<comment type="similarity">
    <text evidence="5">Belongs to the peptidase C1 family.</text>
</comment>
<evidence type="ECO:0000256" key="5">
    <source>
        <dbReference type="PIRNR" id="PIRNR005700"/>
    </source>
</evidence>
<dbReference type="PIRSF" id="PIRSF005700">
    <property type="entry name" value="PepC"/>
    <property type="match status" value="1"/>
</dbReference>
<dbReference type="Pfam" id="PF03051">
    <property type="entry name" value="Peptidase_C1_2"/>
    <property type="match status" value="1"/>
</dbReference>
<dbReference type="EMBL" id="ANAG01000014">
    <property type="protein sequence ID" value="EKW98900.1"/>
    <property type="molecule type" value="Genomic_DNA"/>
</dbReference>
<evidence type="ECO:0000256" key="1">
    <source>
        <dbReference type="ARBA" id="ARBA00004496"/>
    </source>
</evidence>
<proteinExistence type="inferred from homology"/>
<dbReference type="InterPro" id="IPR038765">
    <property type="entry name" value="Papain-like_cys_pep_sf"/>
</dbReference>
<feature type="active site" evidence="6">
    <location>
        <position position="390"/>
    </location>
</feature>
<dbReference type="GO" id="GO:0043418">
    <property type="term" value="P:homocysteine catabolic process"/>
    <property type="evidence" value="ECO:0007669"/>
    <property type="project" value="TreeGrafter"/>
</dbReference>